<dbReference type="AlphaFoldDB" id="A0A550I0P6"/>
<dbReference type="Proteomes" id="UP000315131">
    <property type="component" value="Unassembled WGS sequence"/>
</dbReference>
<accession>A0A550I0P6</accession>
<name>A0A550I0P6_9FLAO</name>
<dbReference type="PROSITE" id="PS51257">
    <property type="entry name" value="PROKAR_LIPOPROTEIN"/>
    <property type="match status" value="1"/>
</dbReference>
<comment type="caution">
    <text evidence="1">The sequence shown here is derived from an EMBL/GenBank/DDBJ whole genome shotgun (WGS) entry which is preliminary data.</text>
</comment>
<organism evidence="1 2">
    <name type="scientific">Christiangramia sabulilitoris</name>
    <dbReference type="NCBI Taxonomy" id="2583991"/>
    <lineage>
        <taxon>Bacteria</taxon>
        <taxon>Pseudomonadati</taxon>
        <taxon>Bacteroidota</taxon>
        <taxon>Flavobacteriia</taxon>
        <taxon>Flavobacteriales</taxon>
        <taxon>Flavobacteriaceae</taxon>
        <taxon>Christiangramia</taxon>
    </lineage>
</organism>
<protein>
    <submittedName>
        <fullName evidence="1">Uncharacterized protein</fullName>
    </submittedName>
</protein>
<reference evidence="1 2" key="1">
    <citation type="submission" date="2019-06" db="EMBL/GenBank/DDBJ databases">
        <title>Gramella sabulilitoris sp. nov., isolated from a marine sand.</title>
        <authorList>
            <person name="Yoon J.-H."/>
        </authorList>
    </citation>
    <scope>NUCLEOTIDE SEQUENCE [LARGE SCALE GENOMIC DNA]</scope>
    <source>
        <strain evidence="1 2">HSMS-1</strain>
    </source>
</reference>
<keyword evidence="2" id="KW-1185">Reference proteome</keyword>
<proteinExistence type="predicted"/>
<gene>
    <name evidence="1" type="ORF">FGM01_13555</name>
</gene>
<dbReference type="RefSeq" id="WP_143411703.1">
    <property type="nucleotide sequence ID" value="NZ_VHSF01000003.1"/>
</dbReference>
<sequence length="172" mass="19216">MMKNKLNSNRIFKISKSIIIILIINFSTSCSFTRDNAVNLAYELEAAAETLKSQKIGNEFVINFEPIDSEATFTILMFSENGVTFNELIEKGLDSLLVEDLYPQLDYINLKNRATSVVYQNGAISFTTYYRRFVDVAATQIINGKGNTDIIVKSIGVGPGNITDEVLLIELQ</sequence>
<dbReference type="EMBL" id="VHSF01000003">
    <property type="protein sequence ID" value="TRO64510.1"/>
    <property type="molecule type" value="Genomic_DNA"/>
</dbReference>
<evidence type="ECO:0000313" key="1">
    <source>
        <dbReference type="EMBL" id="TRO64510.1"/>
    </source>
</evidence>
<evidence type="ECO:0000313" key="2">
    <source>
        <dbReference type="Proteomes" id="UP000315131"/>
    </source>
</evidence>